<dbReference type="SUPFAM" id="SSF56672">
    <property type="entry name" value="DNA/RNA polymerases"/>
    <property type="match status" value="2"/>
</dbReference>
<comment type="caution">
    <text evidence="1">The sequence shown here is derived from an EMBL/GenBank/DDBJ whole genome shotgun (WGS) entry which is preliminary data.</text>
</comment>
<reference evidence="1 2" key="1">
    <citation type="journal article" date="2018" name="Mol. Plant">
        <title>The genome of Artemisia annua provides insight into the evolution of Asteraceae family and artemisinin biosynthesis.</title>
        <authorList>
            <person name="Shen Q."/>
            <person name="Zhang L."/>
            <person name="Liao Z."/>
            <person name="Wang S."/>
            <person name="Yan T."/>
            <person name="Shi P."/>
            <person name="Liu M."/>
            <person name="Fu X."/>
            <person name="Pan Q."/>
            <person name="Wang Y."/>
            <person name="Lv Z."/>
            <person name="Lu X."/>
            <person name="Zhang F."/>
            <person name="Jiang W."/>
            <person name="Ma Y."/>
            <person name="Chen M."/>
            <person name="Hao X."/>
            <person name="Li L."/>
            <person name="Tang Y."/>
            <person name="Lv G."/>
            <person name="Zhou Y."/>
            <person name="Sun X."/>
            <person name="Brodelius P.E."/>
            <person name="Rose J.K.C."/>
            <person name="Tang K."/>
        </authorList>
    </citation>
    <scope>NUCLEOTIDE SEQUENCE [LARGE SCALE GENOMIC DNA]</scope>
    <source>
        <strain evidence="2">cv. Huhao1</strain>
        <tissue evidence="1">Leaf</tissue>
    </source>
</reference>
<dbReference type="CDD" id="cd00303">
    <property type="entry name" value="retropepsin_like"/>
    <property type="match status" value="1"/>
</dbReference>
<proteinExistence type="predicted"/>
<evidence type="ECO:0000313" key="1">
    <source>
        <dbReference type="EMBL" id="PWA83161.1"/>
    </source>
</evidence>
<evidence type="ECO:0000313" key="2">
    <source>
        <dbReference type="Proteomes" id="UP000245207"/>
    </source>
</evidence>
<sequence length="915" mass="103558">MTSVPTMETLQESIIELRDAIVEIKDGMTGFLALVTMKAVRNQNHSCGNNNPRNGNRGYGRMSKTGFPKFNGDDVKGWVYRCNQFFKIDGVEEGDKVDRKISHDHHIPLIPNTPLVNIRPYRHPHGQKDAIELMVNRLFVPEIIRPSQSPFSSPIVMVKKKDVTEVEYLGHVLSAQGVAAERLAYSTKCETYKRFSELMGITCQNARIDNSCNEIKSTKRTGVKCRGPLQVEVANGNSLTRTSMCRNFKWTLQGMNFVTDMMIIPLGGCEMVLGIQWLAILVQLNSMSLCVYPSTLLSMGEVKGSCAKHPCAEVESLLKEYKDVFSVPTTLPPKISHDHHIPLIPNTPLVNIRPYRHPHGQKDAIELMVNWLFDPEIIRPSQSPFSSPIVMVKKKDGTWKMCLDYRQLNKVNALFTVTEVEYLGHVLSAQGVAAERLAYSTKCETYKSSVSVSYSVHLAITRILHTPKWFRSMGWTGWLEDIKGVCSSLGAELKSLEMEMDMEIEDTSNVGLLNIFPVEITEDILSRLRLTQLGQMRSINTGLNRIISSDLFRNVFNGRVDSLSDIVFFAHGRHVNQVAQFGALWGIRDDVDDRNITIPLRPIMMNHVFEGEEIHLLASYGVLFLFKVLSKDAKSIRLLLVNILSSTTTQIPKPDQLHFTDDFDVSMVPYCPNSPVLGFHILHVQFNHMNQPYFSVFSSRIHAWEVVSLGATLVPTRQPLHRNDGRAMTLLLNQDMMTILSFQTSCDELVYQNHELTNIFEKAFEGHPPPLPFPGFAPIDKIYFRLISGGFAAFMAGSASTEPGREDFSYLQMLLVARINPELNAYEFVGRLPPGFMSEYDDITYIHDIQVQQTLHYINIGMVIYTERSGWAISHYRCDLTEPHYHWSARESIFGDGESVYSLGLPFFNFTHTIA</sequence>
<dbReference type="InterPro" id="IPR032567">
    <property type="entry name" value="RTL1-rel"/>
</dbReference>
<dbReference type="AlphaFoldDB" id="A0A2U1PBN0"/>
<organism evidence="1 2">
    <name type="scientific">Artemisia annua</name>
    <name type="common">Sweet wormwood</name>
    <dbReference type="NCBI Taxonomy" id="35608"/>
    <lineage>
        <taxon>Eukaryota</taxon>
        <taxon>Viridiplantae</taxon>
        <taxon>Streptophyta</taxon>
        <taxon>Embryophyta</taxon>
        <taxon>Tracheophyta</taxon>
        <taxon>Spermatophyta</taxon>
        <taxon>Magnoliopsida</taxon>
        <taxon>eudicotyledons</taxon>
        <taxon>Gunneridae</taxon>
        <taxon>Pentapetalae</taxon>
        <taxon>asterids</taxon>
        <taxon>campanulids</taxon>
        <taxon>Asterales</taxon>
        <taxon>Asteraceae</taxon>
        <taxon>Asteroideae</taxon>
        <taxon>Anthemideae</taxon>
        <taxon>Artemisiinae</taxon>
        <taxon>Artemisia</taxon>
    </lineage>
</organism>
<dbReference type="PANTHER" id="PTHR15503:SF22">
    <property type="entry name" value="TRANSPOSON TY3-I GAG POLYPROTEIN"/>
    <property type="match status" value="1"/>
</dbReference>
<gene>
    <name evidence="1" type="ORF">CTI12_AA170130</name>
</gene>
<accession>A0A2U1PBN0</accession>
<protein>
    <submittedName>
        <fullName evidence="1">Uncharacterized protein</fullName>
    </submittedName>
</protein>
<name>A0A2U1PBN0_ARTAN</name>
<dbReference type="InterPro" id="IPR043502">
    <property type="entry name" value="DNA/RNA_pol_sf"/>
</dbReference>
<dbReference type="OrthoDB" id="1102658at2759"/>
<dbReference type="EMBL" id="PKPP01001384">
    <property type="protein sequence ID" value="PWA83161.1"/>
    <property type="molecule type" value="Genomic_DNA"/>
</dbReference>
<keyword evidence="2" id="KW-1185">Reference proteome</keyword>
<dbReference type="Gene3D" id="3.10.10.10">
    <property type="entry name" value="HIV Type 1 Reverse Transcriptase, subunit A, domain 1"/>
    <property type="match status" value="2"/>
</dbReference>
<dbReference type="Proteomes" id="UP000245207">
    <property type="component" value="Unassembled WGS sequence"/>
</dbReference>
<dbReference type="PANTHER" id="PTHR15503">
    <property type="entry name" value="LDOC1 RELATED"/>
    <property type="match status" value="1"/>
</dbReference>